<dbReference type="SUPFAM" id="SSF55729">
    <property type="entry name" value="Acyl-CoA N-acyltransferases (Nat)"/>
    <property type="match status" value="1"/>
</dbReference>
<name>A0ABS0NUA3_9ACTN</name>
<dbReference type="InterPro" id="IPR050832">
    <property type="entry name" value="Bact_Acetyltransf"/>
</dbReference>
<organism evidence="4 5">
    <name type="scientific">Streptomyces pactum</name>
    <dbReference type="NCBI Taxonomy" id="68249"/>
    <lineage>
        <taxon>Bacteria</taxon>
        <taxon>Bacillati</taxon>
        <taxon>Actinomycetota</taxon>
        <taxon>Actinomycetes</taxon>
        <taxon>Kitasatosporales</taxon>
        <taxon>Streptomycetaceae</taxon>
        <taxon>Streptomyces</taxon>
    </lineage>
</organism>
<keyword evidence="1" id="KW-0808">Transferase</keyword>
<accession>A0ABS0NUA3</accession>
<dbReference type="Gene3D" id="3.40.630.30">
    <property type="match status" value="1"/>
</dbReference>
<evidence type="ECO:0000256" key="2">
    <source>
        <dbReference type="ARBA" id="ARBA00023315"/>
    </source>
</evidence>
<keyword evidence="2" id="KW-0012">Acyltransferase</keyword>
<reference evidence="4 5" key="1">
    <citation type="submission" date="2020-09" db="EMBL/GenBank/DDBJ databases">
        <title>Biosynthesis of the nuclear factor of activated T cells inhibitor NFAT-133 and its congeners in Streptomyces pactum.</title>
        <authorList>
            <person name="Zhou W."/>
            <person name="Posri P."/>
            <person name="Abugrain M.E."/>
            <person name="Weisberg A.J."/>
            <person name="Chang J.H."/>
            <person name="Mahmud T."/>
        </authorList>
    </citation>
    <scope>NUCLEOTIDE SEQUENCE [LARGE SCALE GENOMIC DNA]</scope>
    <source>
        <strain evidence="4 5">ATCC 27456</strain>
    </source>
</reference>
<dbReference type="PANTHER" id="PTHR43877">
    <property type="entry name" value="AMINOALKYLPHOSPHONATE N-ACETYLTRANSFERASE-RELATED-RELATED"/>
    <property type="match status" value="1"/>
</dbReference>
<feature type="domain" description="N-acetyltransferase" evidence="3">
    <location>
        <begin position="1"/>
        <end position="135"/>
    </location>
</feature>
<keyword evidence="5" id="KW-1185">Reference proteome</keyword>
<evidence type="ECO:0000313" key="4">
    <source>
        <dbReference type="EMBL" id="MBH5338788.1"/>
    </source>
</evidence>
<protein>
    <submittedName>
        <fullName evidence="4">GNAT family N-acetyltransferase</fullName>
    </submittedName>
</protein>
<evidence type="ECO:0000256" key="1">
    <source>
        <dbReference type="ARBA" id="ARBA00022679"/>
    </source>
</evidence>
<comment type="caution">
    <text evidence="4">The sequence shown here is derived from an EMBL/GenBank/DDBJ whole genome shotgun (WGS) entry which is preliminary data.</text>
</comment>
<proteinExistence type="predicted"/>
<dbReference type="CDD" id="cd04301">
    <property type="entry name" value="NAT_SF"/>
    <property type="match status" value="1"/>
</dbReference>
<sequence>MEQGLPASWRVIPRAAVAAGVERGETFLVRWGEEVVATFAVEWADVEVWSDTGTEGAAYLHRLAVLPACHGRGIGGALVDWSQRRAAERGRSLLRLDAVATNTRLCQWYARLGFAQRGEVTLPGWTRPSMRFERTSLHSRPNEKRRTTAVASP</sequence>
<evidence type="ECO:0000259" key="3">
    <source>
        <dbReference type="PROSITE" id="PS51186"/>
    </source>
</evidence>
<evidence type="ECO:0000313" key="5">
    <source>
        <dbReference type="Proteomes" id="UP000807371"/>
    </source>
</evidence>
<dbReference type="PROSITE" id="PS51186">
    <property type="entry name" value="GNAT"/>
    <property type="match status" value="1"/>
</dbReference>
<dbReference type="InterPro" id="IPR000182">
    <property type="entry name" value="GNAT_dom"/>
</dbReference>
<dbReference type="RefSeq" id="WP_197992558.1">
    <property type="nucleotide sequence ID" value="NZ_JACYXC010000002.1"/>
</dbReference>
<dbReference type="Proteomes" id="UP000807371">
    <property type="component" value="Unassembled WGS sequence"/>
</dbReference>
<dbReference type="Pfam" id="PF00583">
    <property type="entry name" value="Acetyltransf_1"/>
    <property type="match status" value="1"/>
</dbReference>
<dbReference type="EMBL" id="JACYXC010000002">
    <property type="protein sequence ID" value="MBH5338788.1"/>
    <property type="molecule type" value="Genomic_DNA"/>
</dbReference>
<dbReference type="InterPro" id="IPR016181">
    <property type="entry name" value="Acyl_CoA_acyltransferase"/>
</dbReference>
<gene>
    <name evidence="4" type="ORF">IHE55_30020</name>
</gene>